<evidence type="ECO:0000256" key="1">
    <source>
        <dbReference type="ARBA" id="ARBA00005771"/>
    </source>
</evidence>
<organism evidence="4 5">
    <name type="scientific">Pocillopora damicornis</name>
    <name type="common">Cauliflower coral</name>
    <name type="synonym">Millepora damicornis</name>
    <dbReference type="NCBI Taxonomy" id="46731"/>
    <lineage>
        <taxon>Eukaryota</taxon>
        <taxon>Metazoa</taxon>
        <taxon>Cnidaria</taxon>
        <taxon>Anthozoa</taxon>
        <taxon>Hexacorallia</taxon>
        <taxon>Scleractinia</taxon>
        <taxon>Astrocoeniina</taxon>
        <taxon>Pocilloporidae</taxon>
        <taxon>Pocillopora</taxon>
    </lineage>
</organism>
<proteinExistence type="inferred from homology"/>
<dbReference type="Gene3D" id="3.40.50.300">
    <property type="entry name" value="P-loop containing nucleotide triphosphate hydrolases"/>
    <property type="match status" value="3"/>
</dbReference>
<evidence type="ECO:0000313" key="5">
    <source>
        <dbReference type="Proteomes" id="UP000275408"/>
    </source>
</evidence>
<dbReference type="PANTHER" id="PTHR11783">
    <property type="entry name" value="SULFOTRANSFERASE SULT"/>
    <property type="match status" value="1"/>
</dbReference>
<sequence length="683" mass="80159">MSEHFTVIQEKEGEFFGPRQVLIRGVRLTINAPSTGKDLERDLSRFETRSDDVYVVSFPKSGTTWVQEIVWQILNDGRISEERVESRYPFLEKSQLFDRPGDESDGQKDSSHLPYHVIPMSKEESKRSKYIYVARNPKDVAVSFYHFVQSFDPGSYFNGTWEFFVKLFLEGKNSYGFWCDHVVPWWKHRDEPHVLFLKYEGLKKDLCGNVRLISEFLEKPLSDEIIRKITHQCTFAEMKKNSNSYVFSKYATKPNLLRKGQIGDWRSLFSEELNKQFEETYCSTAVYSCCDIFLSLLVACDVGTFHNRLKKGQRVLWTTTGVNIWYFQRDLSRFETRSEDIYVVSFPKSVIQEKEGEFFGPRQTLIHGVRLSINAPSIDKDIERDLTRFETRSDHIFVVSFPKSGTTWVQEIVWQIFNDGKISEESVQSRYLNLEKSQLFDRPGDESDLQKVSVTSRPSPRLINISPTMSEHFTVIQEKEGEFFAPRQALIHGIRLSFYAPNIDKDFERDLSRFETRSEDIYVVSFPKSGTTWVQEIVWQILNDGQISEERVESRYSFLETSQLFDRPGDESDEQKVSVTSRPSPRLIKSHLPYHVIPKSKEESKRSKYIYVARNPRDVAVSYYHFVLSFGPSSYFKGTWEFFVKLFLEGKNSYGFWSDHVLPWWKHRDEAHVLFLKYEDLKK</sequence>
<protein>
    <recommendedName>
        <fullName evidence="3">Sulfotransferase domain-containing protein</fullName>
    </recommendedName>
</protein>
<evidence type="ECO:0000256" key="2">
    <source>
        <dbReference type="ARBA" id="ARBA00022679"/>
    </source>
</evidence>
<feature type="domain" description="Sulfotransferase" evidence="3">
    <location>
        <begin position="519"/>
        <end position="683"/>
    </location>
</feature>
<dbReference type="OrthoDB" id="205623at2759"/>
<feature type="non-terminal residue" evidence="4">
    <location>
        <position position="683"/>
    </location>
</feature>
<keyword evidence="5" id="KW-1185">Reference proteome</keyword>
<dbReference type="SUPFAM" id="SSF52540">
    <property type="entry name" value="P-loop containing nucleoside triphosphate hydrolases"/>
    <property type="match status" value="3"/>
</dbReference>
<dbReference type="InterPro" id="IPR000863">
    <property type="entry name" value="Sulfotransferase_dom"/>
</dbReference>
<name>A0A3M6V496_POCDA</name>
<dbReference type="Pfam" id="PF00685">
    <property type="entry name" value="Sulfotransfer_1"/>
    <property type="match status" value="3"/>
</dbReference>
<comment type="similarity">
    <text evidence="1">Belongs to the sulfotransferase 1 family.</text>
</comment>
<feature type="domain" description="Sulfotransferase" evidence="3">
    <location>
        <begin position="51"/>
        <end position="281"/>
    </location>
</feature>
<feature type="domain" description="Sulfotransferase" evidence="3">
    <location>
        <begin position="394"/>
        <end position="464"/>
    </location>
</feature>
<dbReference type="InterPro" id="IPR027417">
    <property type="entry name" value="P-loop_NTPase"/>
</dbReference>
<gene>
    <name evidence="4" type="ORF">pdam_00001412</name>
</gene>
<keyword evidence="2" id="KW-0808">Transferase</keyword>
<comment type="caution">
    <text evidence="4">The sequence shown here is derived from an EMBL/GenBank/DDBJ whole genome shotgun (WGS) entry which is preliminary data.</text>
</comment>
<dbReference type="Proteomes" id="UP000275408">
    <property type="component" value="Unassembled WGS sequence"/>
</dbReference>
<dbReference type="AlphaFoldDB" id="A0A3M6V496"/>
<dbReference type="GO" id="GO:0008146">
    <property type="term" value="F:sulfotransferase activity"/>
    <property type="evidence" value="ECO:0007669"/>
    <property type="project" value="InterPro"/>
</dbReference>
<evidence type="ECO:0000313" key="4">
    <source>
        <dbReference type="EMBL" id="RMX60544.1"/>
    </source>
</evidence>
<reference evidence="4 5" key="1">
    <citation type="journal article" date="2018" name="Sci. Rep.">
        <title>Comparative analysis of the Pocillopora damicornis genome highlights role of immune system in coral evolution.</title>
        <authorList>
            <person name="Cunning R."/>
            <person name="Bay R.A."/>
            <person name="Gillette P."/>
            <person name="Baker A.C."/>
            <person name="Traylor-Knowles N."/>
        </authorList>
    </citation>
    <scope>NUCLEOTIDE SEQUENCE [LARGE SCALE GENOMIC DNA]</scope>
    <source>
        <strain evidence="4">RSMAS</strain>
        <tissue evidence="4">Whole animal</tissue>
    </source>
</reference>
<accession>A0A3M6V496</accession>
<dbReference type="EMBL" id="RCHS01000141">
    <property type="protein sequence ID" value="RMX60544.1"/>
    <property type="molecule type" value="Genomic_DNA"/>
</dbReference>
<evidence type="ECO:0000259" key="3">
    <source>
        <dbReference type="Pfam" id="PF00685"/>
    </source>
</evidence>